<accession>A0A9D4CGQ3</accession>
<protein>
    <submittedName>
        <fullName evidence="1">Uncharacterized protein</fullName>
    </submittedName>
</protein>
<organism evidence="1 2">
    <name type="scientific">Dreissena polymorpha</name>
    <name type="common">Zebra mussel</name>
    <name type="synonym">Mytilus polymorpha</name>
    <dbReference type="NCBI Taxonomy" id="45954"/>
    <lineage>
        <taxon>Eukaryota</taxon>
        <taxon>Metazoa</taxon>
        <taxon>Spiralia</taxon>
        <taxon>Lophotrochozoa</taxon>
        <taxon>Mollusca</taxon>
        <taxon>Bivalvia</taxon>
        <taxon>Autobranchia</taxon>
        <taxon>Heteroconchia</taxon>
        <taxon>Euheterodonta</taxon>
        <taxon>Imparidentia</taxon>
        <taxon>Neoheterodontei</taxon>
        <taxon>Myida</taxon>
        <taxon>Dreissenoidea</taxon>
        <taxon>Dreissenidae</taxon>
        <taxon>Dreissena</taxon>
    </lineage>
</organism>
<dbReference type="Proteomes" id="UP000828390">
    <property type="component" value="Unassembled WGS sequence"/>
</dbReference>
<gene>
    <name evidence="1" type="ORF">DPMN_049764</name>
</gene>
<evidence type="ECO:0000313" key="1">
    <source>
        <dbReference type="EMBL" id="KAH3723966.1"/>
    </source>
</evidence>
<evidence type="ECO:0000313" key="2">
    <source>
        <dbReference type="Proteomes" id="UP000828390"/>
    </source>
</evidence>
<name>A0A9D4CGQ3_DREPO</name>
<proteinExistence type="predicted"/>
<comment type="caution">
    <text evidence="1">The sequence shown here is derived from an EMBL/GenBank/DDBJ whole genome shotgun (WGS) entry which is preliminary data.</text>
</comment>
<dbReference type="EMBL" id="JAIWYP010000012">
    <property type="protein sequence ID" value="KAH3723966.1"/>
    <property type="molecule type" value="Genomic_DNA"/>
</dbReference>
<dbReference type="AlphaFoldDB" id="A0A9D4CGQ3"/>
<reference evidence="1" key="1">
    <citation type="journal article" date="2019" name="bioRxiv">
        <title>The Genome of the Zebra Mussel, Dreissena polymorpha: A Resource for Invasive Species Research.</title>
        <authorList>
            <person name="McCartney M.A."/>
            <person name="Auch B."/>
            <person name="Kono T."/>
            <person name="Mallez S."/>
            <person name="Zhang Y."/>
            <person name="Obille A."/>
            <person name="Becker A."/>
            <person name="Abrahante J.E."/>
            <person name="Garbe J."/>
            <person name="Badalamenti J.P."/>
            <person name="Herman A."/>
            <person name="Mangelson H."/>
            <person name="Liachko I."/>
            <person name="Sullivan S."/>
            <person name="Sone E.D."/>
            <person name="Koren S."/>
            <person name="Silverstein K.A.T."/>
            <person name="Beckman K.B."/>
            <person name="Gohl D.M."/>
        </authorList>
    </citation>
    <scope>NUCLEOTIDE SEQUENCE</scope>
    <source>
        <strain evidence="1">Duluth1</strain>
        <tissue evidence="1">Whole animal</tissue>
    </source>
</reference>
<reference evidence="1" key="2">
    <citation type="submission" date="2020-11" db="EMBL/GenBank/DDBJ databases">
        <authorList>
            <person name="McCartney M.A."/>
            <person name="Auch B."/>
            <person name="Kono T."/>
            <person name="Mallez S."/>
            <person name="Becker A."/>
            <person name="Gohl D.M."/>
            <person name="Silverstein K.A.T."/>
            <person name="Koren S."/>
            <person name="Bechman K.B."/>
            <person name="Herman A."/>
            <person name="Abrahante J.E."/>
            <person name="Garbe J."/>
        </authorList>
    </citation>
    <scope>NUCLEOTIDE SEQUENCE</scope>
    <source>
        <strain evidence="1">Duluth1</strain>
        <tissue evidence="1">Whole animal</tissue>
    </source>
</reference>
<sequence>MIPNTAITITYTDIIMNTIIITTGNRSTYSSSFTKDSSVNAIGISITTTDCLINTTEISCISIISNTTIDNSITTIIISNRTTDVGVTISDISTTSLISTTTADINCRKA</sequence>
<keyword evidence="2" id="KW-1185">Reference proteome</keyword>